<feature type="compositionally biased region" description="Polar residues" evidence="1">
    <location>
        <begin position="253"/>
        <end position="266"/>
    </location>
</feature>
<feature type="transmembrane region" description="Helical" evidence="2">
    <location>
        <begin position="450"/>
        <end position="474"/>
    </location>
</feature>
<dbReference type="AlphaFoldDB" id="A0A1X6MK75"/>
<reference evidence="4 5" key="1">
    <citation type="submission" date="2017-04" db="EMBL/GenBank/DDBJ databases">
        <title>Genome Sequence of the Model Brown-Rot Fungus Postia placenta SB12.</title>
        <authorList>
            <consortium name="DOE Joint Genome Institute"/>
            <person name="Gaskell J."/>
            <person name="Kersten P."/>
            <person name="Larrondo L.F."/>
            <person name="Canessa P."/>
            <person name="Martinez D."/>
            <person name="Hibbett D."/>
            <person name="Schmoll M."/>
            <person name="Kubicek C.P."/>
            <person name="Martinez A.T."/>
            <person name="Yadav J."/>
            <person name="Master E."/>
            <person name="Magnuson J.K."/>
            <person name="James T."/>
            <person name="Yaver D."/>
            <person name="Berka R."/>
            <person name="Labutti K."/>
            <person name="Lipzen A."/>
            <person name="Aerts A."/>
            <person name="Barry K."/>
            <person name="Henrissat B."/>
            <person name="Blanchette R."/>
            <person name="Grigoriev I."/>
            <person name="Cullen D."/>
        </authorList>
    </citation>
    <scope>NUCLEOTIDE SEQUENCE [LARGE SCALE GENOMIC DNA]</scope>
    <source>
        <strain evidence="4 5">MAD-698-R-SB12</strain>
    </source>
</reference>
<dbReference type="GeneID" id="36332369"/>
<gene>
    <name evidence="4" type="ORF">POSPLADRAFT_1159355</name>
</gene>
<keyword evidence="5" id="KW-1185">Reference proteome</keyword>
<protein>
    <recommendedName>
        <fullName evidence="3">DUF6535 domain-containing protein</fullName>
    </recommendedName>
</protein>
<feature type="transmembrane region" description="Helical" evidence="2">
    <location>
        <begin position="321"/>
        <end position="343"/>
    </location>
</feature>
<feature type="region of interest" description="Disordered" evidence="1">
    <location>
        <begin position="132"/>
        <end position="274"/>
    </location>
</feature>
<keyword evidence="2" id="KW-1133">Transmembrane helix</keyword>
<evidence type="ECO:0000256" key="1">
    <source>
        <dbReference type="SAM" id="MobiDB-lite"/>
    </source>
</evidence>
<evidence type="ECO:0000256" key="2">
    <source>
        <dbReference type="SAM" id="Phobius"/>
    </source>
</evidence>
<feature type="transmembrane region" description="Helical" evidence="2">
    <location>
        <begin position="480"/>
        <end position="501"/>
    </location>
</feature>
<accession>A0A1X6MK75</accession>
<organism evidence="4 5">
    <name type="scientific">Postia placenta MAD-698-R-SB12</name>
    <dbReference type="NCBI Taxonomy" id="670580"/>
    <lineage>
        <taxon>Eukaryota</taxon>
        <taxon>Fungi</taxon>
        <taxon>Dikarya</taxon>
        <taxon>Basidiomycota</taxon>
        <taxon>Agaricomycotina</taxon>
        <taxon>Agaricomycetes</taxon>
        <taxon>Polyporales</taxon>
        <taxon>Adustoporiaceae</taxon>
        <taxon>Rhodonia</taxon>
    </lineage>
</organism>
<dbReference type="EMBL" id="KZ110612">
    <property type="protein sequence ID" value="OSX56718.1"/>
    <property type="molecule type" value="Genomic_DNA"/>
</dbReference>
<dbReference type="Proteomes" id="UP000194127">
    <property type="component" value="Unassembled WGS sequence"/>
</dbReference>
<dbReference type="OrthoDB" id="3219854at2759"/>
<feature type="transmembrane region" description="Helical" evidence="2">
    <location>
        <begin position="388"/>
        <end position="413"/>
    </location>
</feature>
<dbReference type="Pfam" id="PF20153">
    <property type="entry name" value="DUF6535"/>
    <property type="match status" value="1"/>
</dbReference>
<evidence type="ECO:0000313" key="4">
    <source>
        <dbReference type="EMBL" id="OSX56718.1"/>
    </source>
</evidence>
<evidence type="ECO:0000259" key="3">
    <source>
        <dbReference type="Pfam" id="PF20153"/>
    </source>
</evidence>
<dbReference type="InterPro" id="IPR045338">
    <property type="entry name" value="DUF6535"/>
</dbReference>
<keyword evidence="2" id="KW-0812">Transmembrane</keyword>
<proteinExistence type="predicted"/>
<keyword evidence="2" id="KW-0472">Membrane</keyword>
<name>A0A1X6MK75_9APHY</name>
<evidence type="ECO:0000313" key="5">
    <source>
        <dbReference type="Proteomes" id="UP000194127"/>
    </source>
</evidence>
<sequence length="880" mass="98595">MADGALKLVSVWRIPTSKHRETLPTLASYPRVQSLSLAGCMNEQVWFFVSPMSWLRMQEDHGPGILCTTDKAETQVARSSPAHTQNLPLVRFYTGAMANVQPYKTGNLVLCTPCPSLHATFLRLPRYIAMSGNRRRSRSKRSRSGSSSKSSAVNAEEPVSPSTVRSGPSKEMSEPSPLEEIQVVDRYEQPAQEVKTAQTQRESRRATTQRRSTWSAHEHGVAAKGSNNDNDGEEGKRDEAESEGDVPVDGRSRNTGPFPNTDSSQKVGDGHKLDGEPMMKVLLDALEAKHKPEDPWAKCAKEVWEFEESLVDKWKGDINNLLLFSGLFSTVLTGFTVPFYVTIAASEAFIFMSGNLSVAAADVGRTPIANWLIKLSDEVYSSPLQSPMIVVVAVLWFAALILSLGAASVAISISQWLHQYVNSASKTSQRSVQVWFFRRRGLTRWGVEQAVAMLPLLLQFSLVLFLLGLDILLWTLNTTVAVVATALIILLLVPTTVTSVIPSFSPDCPFKSSQAWWFFRFWRWAMRKLENSRFSLFRGAAGNEYVIRSICNRCCQVEKWRVSRTLPALGDWRELDNFCMQTLEDDSETKLQMLVEADLRAMDETFLGTVVRPCLQQAAVSEALPAFYKIVDHRAHDHAQDEEHTPIWWASEQDHQAISMLGHMSLDMLDKVASNHMDSGDREEETTHILKLVNSLLGAMPNRILTVYSRLLDVWVALNLSDEQRESIALLVKKHKFDTNTFQKMLTLLPIARRELSTRQFLRYSTVAFNRAADHPPSDFAQVREDIQGALAAVAEYFSPSDMESVAQEIGQARACLDVYEVFEACVRLAEHDASLFTKDVVDALAGCAARCPPGEVYNVFMRRSMERIQDSFDASHKSR</sequence>
<dbReference type="STRING" id="670580.A0A1X6MK75"/>
<feature type="domain" description="DUF6535" evidence="3">
    <location>
        <begin position="296"/>
        <end position="475"/>
    </location>
</feature>
<dbReference type="RefSeq" id="XP_024333512.1">
    <property type="nucleotide sequence ID" value="XM_024487420.1"/>
</dbReference>
<feature type="compositionally biased region" description="Basic residues" evidence="1">
    <location>
        <begin position="133"/>
        <end position="143"/>
    </location>
</feature>